<comment type="caution">
    <text evidence="1">The sequence shown here is derived from an EMBL/GenBank/DDBJ whole genome shotgun (WGS) entry which is preliminary data.</text>
</comment>
<protein>
    <submittedName>
        <fullName evidence="1">Methyltransferase domain-containing protein</fullName>
    </submittedName>
</protein>
<evidence type="ECO:0000313" key="1">
    <source>
        <dbReference type="EMBL" id="KAF6844658.1"/>
    </source>
</evidence>
<proteinExistence type="predicted"/>
<organism evidence="1 2">
    <name type="scientific">Colletotrichum musicola</name>
    <dbReference type="NCBI Taxonomy" id="2175873"/>
    <lineage>
        <taxon>Eukaryota</taxon>
        <taxon>Fungi</taxon>
        <taxon>Dikarya</taxon>
        <taxon>Ascomycota</taxon>
        <taxon>Pezizomycotina</taxon>
        <taxon>Sordariomycetes</taxon>
        <taxon>Hypocreomycetidae</taxon>
        <taxon>Glomerellales</taxon>
        <taxon>Glomerellaceae</taxon>
        <taxon>Colletotrichum</taxon>
        <taxon>Colletotrichum orchidearum species complex</taxon>
    </lineage>
</organism>
<dbReference type="SUPFAM" id="SSF53335">
    <property type="entry name" value="S-adenosyl-L-methionine-dependent methyltransferases"/>
    <property type="match status" value="1"/>
</dbReference>
<gene>
    <name evidence="1" type="ORF">CMUS01_00842</name>
</gene>
<name>A0A8H6NY38_9PEZI</name>
<keyword evidence="1" id="KW-0489">Methyltransferase</keyword>
<dbReference type="AlphaFoldDB" id="A0A8H6NY38"/>
<keyword evidence="2" id="KW-1185">Reference proteome</keyword>
<dbReference type="OrthoDB" id="2013972at2759"/>
<keyword evidence="1" id="KW-0808">Transferase</keyword>
<sequence length="97" mass="11216">MEEAEFVDVEVRMEKWPVGPWPTDSKQKELGRWTRSAIIRGIEGLSLAVFTRLLGWTKEETLVLCAKVRAEAKRKDIRNYFPVYSVWGRKPEPPASP</sequence>
<reference evidence="1" key="1">
    <citation type="journal article" date="2020" name="Phytopathology">
        <title>Genome Sequence Resources of Colletotrichum truncatum, C. plurivorum, C. musicola, and C. sojae: Four Species Pathogenic to Soybean (Glycine max).</title>
        <authorList>
            <person name="Rogerio F."/>
            <person name="Boufleur T.R."/>
            <person name="Ciampi-Guillardi M."/>
            <person name="Sukno S.A."/>
            <person name="Thon M.R."/>
            <person name="Massola Junior N.S."/>
            <person name="Baroncelli R."/>
        </authorList>
    </citation>
    <scope>NUCLEOTIDE SEQUENCE</scope>
    <source>
        <strain evidence="1">LFN0074</strain>
    </source>
</reference>
<dbReference type="InterPro" id="IPR029063">
    <property type="entry name" value="SAM-dependent_MTases_sf"/>
</dbReference>
<dbReference type="GO" id="GO:0008168">
    <property type="term" value="F:methyltransferase activity"/>
    <property type="evidence" value="ECO:0007669"/>
    <property type="project" value="UniProtKB-KW"/>
</dbReference>
<accession>A0A8H6NY38</accession>
<evidence type="ECO:0000313" key="2">
    <source>
        <dbReference type="Proteomes" id="UP000639643"/>
    </source>
</evidence>
<dbReference type="Proteomes" id="UP000639643">
    <property type="component" value="Unassembled WGS sequence"/>
</dbReference>
<dbReference type="GO" id="GO:0032259">
    <property type="term" value="P:methylation"/>
    <property type="evidence" value="ECO:0007669"/>
    <property type="project" value="UniProtKB-KW"/>
</dbReference>
<dbReference type="EMBL" id="WIGM01000012">
    <property type="protein sequence ID" value="KAF6844658.1"/>
    <property type="molecule type" value="Genomic_DNA"/>
</dbReference>